<name>A0A8J6P2Q9_9FIRM</name>
<dbReference type="InterPro" id="IPR000600">
    <property type="entry name" value="ROK"/>
</dbReference>
<dbReference type="EMBL" id="JACRTL010000008">
    <property type="protein sequence ID" value="MBC8611809.1"/>
    <property type="molecule type" value="Genomic_DNA"/>
</dbReference>
<dbReference type="Gene3D" id="3.30.420.40">
    <property type="match status" value="2"/>
</dbReference>
<comment type="similarity">
    <text evidence="1">Belongs to the ROK (NagC/XylR) family.</text>
</comment>
<reference evidence="2" key="1">
    <citation type="submission" date="2020-08" db="EMBL/GenBank/DDBJ databases">
        <title>Genome public.</title>
        <authorList>
            <person name="Liu C."/>
            <person name="Sun Q."/>
        </authorList>
    </citation>
    <scope>NUCLEOTIDE SEQUENCE</scope>
    <source>
        <strain evidence="2">NSJ-15</strain>
    </source>
</reference>
<keyword evidence="3" id="KW-1185">Reference proteome</keyword>
<dbReference type="PANTHER" id="PTHR18964">
    <property type="entry name" value="ROK (REPRESSOR, ORF, KINASE) FAMILY"/>
    <property type="match status" value="1"/>
</dbReference>
<protein>
    <submittedName>
        <fullName evidence="2">ROK family protein</fullName>
    </submittedName>
</protein>
<accession>A0A8J6P2Q9</accession>
<dbReference type="OrthoDB" id="9810372at2"/>
<gene>
    <name evidence="2" type="ORF">H8702_11980</name>
</gene>
<proteinExistence type="inferred from homology"/>
<dbReference type="InterPro" id="IPR049874">
    <property type="entry name" value="ROK_cs"/>
</dbReference>
<dbReference type="Proteomes" id="UP000632659">
    <property type="component" value="Unassembled WGS sequence"/>
</dbReference>
<dbReference type="Pfam" id="PF00480">
    <property type="entry name" value="ROK"/>
    <property type="match status" value="1"/>
</dbReference>
<dbReference type="InterPro" id="IPR043129">
    <property type="entry name" value="ATPase_NBD"/>
</dbReference>
<organism evidence="2 3">
    <name type="scientific">Massiliimalia timonensis</name>
    <dbReference type="NCBI Taxonomy" id="1987501"/>
    <lineage>
        <taxon>Bacteria</taxon>
        <taxon>Bacillati</taxon>
        <taxon>Bacillota</taxon>
        <taxon>Clostridia</taxon>
        <taxon>Eubacteriales</taxon>
        <taxon>Oscillospiraceae</taxon>
        <taxon>Massiliimalia</taxon>
    </lineage>
</organism>
<dbReference type="RefSeq" id="WP_093989852.1">
    <property type="nucleotide sequence ID" value="NZ_FYDD01000004.1"/>
</dbReference>
<comment type="caution">
    <text evidence="2">The sequence shown here is derived from an EMBL/GenBank/DDBJ whole genome shotgun (WGS) entry which is preliminary data.</text>
</comment>
<dbReference type="AlphaFoldDB" id="A0A8J6P2Q9"/>
<evidence type="ECO:0000256" key="1">
    <source>
        <dbReference type="ARBA" id="ARBA00006479"/>
    </source>
</evidence>
<dbReference type="SUPFAM" id="SSF53067">
    <property type="entry name" value="Actin-like ATPase domain"/>
    <property type="match status" value="1"/>
</dbReference>
<sequence>MYRIGIDLGGTNLKIGLIDPDYRIVDQSVCETHVQAGADGVIEKIVLQVRDIISKNNLSPKEILGVGLGCPGVINSKTGTVLYSNNFNWHDLPIRSILSQKLNLPLVVTNDAKCAALGELMAGSAIGCKNIVLLTLGTGVGSGIVVNGKLLDGSGCGGVAGHNTIVQNGRQCTCGRKGCLEAYASATALISETKKQLHMHPESLIADLCGRDPEKIDGRIAFEAAKRGDSYGQQIVDDYIEALANGVSNLVNLFRPEKILLSGGICNEGDTLLTPLNKKVKEYCFANIYLCPPPVEIARLKNTAGIIGAASLINL</sequence>
<evidence type="ECO:0000313" key="3">
    <source>
        <dbReference type="Proteomes" id="UP000632659"/>
    </source>
</evidence>
<dbReference type="PANTHER" id="PTHR18964:SF149">
    <property type="entry name" value="BIFUNCTIONAL UDP-N-ACETYLGLUCOSAMINE 2-EPIMERASE_N-ACETYLMANNOSAMINE KINASE"/>
    <property type="match status" value="1"/>
</dbReference>
<dbReference type="PROSITE" id="PS01125">
    <property type="entry name" value="ROK"/>
    <property type="match status" value="1"/>
</dbReference>
<evidence type="ECO:0000313" key="2">
    <source>
        <dbReference type="EMBL" id="MBC8611809.1"/>
    </source>
</evidence>